<feature type="transmembrane region" description="Helical" evidence="2">
    <location>
        <begin position="104"/>
        <end position="121"/>
    </location>
</feature>
<reference evidence="3 4" key="1">
    <citation type="submission" date="2016-05" db="EMBL/GenBank/DDBJ databases">
        <title>Genome Sequence of Pseudomonas citronellolis Strain SJTE-3, an Estrogens and Persistent Organic Pollutants degradation strain.</title>
        <authorList>
            <person name="Liang R."/>
        </authorList>
    </citation>
    <scope>NUCLEOTIDE SEQUENCE [LARGE SCALE GENOMIC DNA]</scope>
    <source>
        <strain evidence="3 4">SJTE-3</strain>
        <plasmid evidence="4">Plasmid prbl16</plasmid>
    </source>
</reference>
<sequence>MSENLFKTFLKPSPDSSPYSLTELQSGTFQEWFSRHAFDLVIDYSQFLLYLSFSLSMILFFRRTLSPKLITGAFALALVIFRYGENQTLGHLLLPEGSNPQLVPTFLAGIAASGLILLVVVRRWRTLDRIIMLGAQAAVIGTTLIFHVTLVQTALPGWNWNIAWQHRNLLDLPSAEFQDGCKAEGVACWSGTSLRAEDFPAPLRGQIFGTYVDLSTRPFTEMGTTVGIDNDEKTGSIAAVLLYRKAGLYKVIVDYADAVGAHRVILRLFYVLCSVAHSIWIYLALFLIAFHHRRFSRRGHAMPSAGNVSAAQVPPFEPGPSGIPN</sequence>
<evidence type="ECO:0000313" key="4">
    <source>
        <dbReference type="Proteomes" id="UP000077748"/>
    </source>
</evidence>
<gene>
    <name evidence="3" type="ORF">A9C11_32380</name>
</gene>
<keyword evidence="2" id="KW-0812">Transmembrane</keyword>
<proteinExistence type="predicted"/>
<dbReference type="EMBL" id="CP015879">
    <property type="protein sequence ID" value="ANI18758.1"/>
    <property type="molecule type" value="Genomic_DNA"/>
</dbReference>
<keyword evidence="3" id="KW-0614">Plasmid</keyword>
<dbReference type="RefSeq" id="WP_010792934.1">
    <property type="nucleotide sequence ID" value="NZ_CP015879.1"/>
</dbReference>
<accession>A0A1A9KMK3</accession>
<keyword evidence="2" id="KW-0472">Membrane</keyword>
<name>A0A1A9KMK3_9PSED</name>
<feature type="transmembrane region" description="Helical" evidence="2">
    <location>
        <begin position="133"/>
        <end position="155"/>
    </location>
</feature>
<feature type="transmembrane region" description="Helical" evidence="2">
    <location>
        <begin position="268"/>
        <end position="290"/>
    </location>
</feature>
<protein>
    <submittedName>
        <fullName evidence="3">Uncharacterized protein</fullName>
    </submittedName>
</protein>
<feature type="region of interest" description="Disordered" evidence="1">
    <location>
        <begin position="306"/>
        <end position="325"/>
    </location>
</feature>
<geneLocation type="plasmid" evidence="4">
    <name>prbl16</name>
</geneLocation>
<organism evidence="3 4">
    <name type="scientific">Pseudomonas citronellolis</name>
    <dbReference type="NCBI Taxonomy" id="53408"/>
    <lineage>
        <taxon>Bacteria</taxon>
        <taxon>Pseudomonadati</taxon>
        <taxon>Pseudomonadota</taxon>
        <taxon>Gammaproteobacteria</taxon>
        <taxon>Pseudomonadales</taxon>
        <taxon>Pseudomonadaceae</taxon>
        <taxon>Pseudomonas</taxon>
    </lineage>
</organism>
<evidence type="ECO:0000313" key="3">
    <source>
        <dbReference type="EMBL" id="ANI18758.1"/>
    </source>
</evidence>
<feature type="compositionally biased region" description="Pro residues" evidence="1">
    <location>
        <begin position="315"/>
        <end position="325"/>
    </location>
</feature>
<evidence type="ECO:0000256" key="2">
    <source>
        <dbReference type="SAM" id="Phobius"/>
    </source>
</evidence>
<evidence type="ECO:0000256" key="1">
    <source>
        <dbReference type="SAM" id="MobiDB-lite"/>
    </source>
</evidence>
<keyword evidence="2" id="KW-1133">Transmembrane helix</keyword>
<feature type="transmembrane region" description="Helical" evidence="2">
    <location>
        <begin position="44"/>
        <end position="61"/>
    </location>
</feature>
<dbReference type="Proteomes" id="UP000077748">
    <property type="component" value="Plasmid pRBL16"/>
</dbReference>
<dbReference type="AlphaFoldDB" id="A0A1A9KMK3"/>
<feature type="transmembrane region" description="Helical" evidence="2">
    <location>
        <begin position="68"/>
        <end position="84"/>
    </location>
</feature>